<evidence type="ECO:0000313" key="2">
    <source>
        <dbReference type="EMBL" id="MFD1832128.1"/>
    </source>
</evidence>
<organism evidence="2 3">
    <name type="scientific">Streptomyces desertarenae</name>
    <dbReference type="NCBI Taxonomy" id="2666184"/>
    <lineage>
        <taxon>Bacteria</taxon>
        <taxon>Bacillati</taxon>
        <taxon>Actinomycetota</taxon>
        <taxon>Actinomycetes</taxon>
        <taxon>Kitasatosporales</taxon>
        <taxon>Streptomycetaceae</taxon>
        <taxon>Streptomyces</taxon>
    </lineage>
</organism>
<gene>
    <name evidence="2" type="ORF">ACFSJS_21130</name>
</gene>
<dbReference type="Proteomes" id="UP001597365">
    <property type="component" value="Unassembled WGS sequence"/>
</dbReference>
<dbReference type="RefSeq" id="WP_380902738.1">
    <property type="nucleotide sequence ID" value="NZ_JBHUFU010000013.1"/>
</dbReference>
<keyword evidence="3" id="KW-1185">Reference proteome</keyword>
<dbReference type="EMBL" id="JBHUFU010000013">
    <property type="protein sequence ID" value="MFD1832128.1"/>
    <property type="molecule type" value="Genomic_DNA"/>
</dbReference>
<proteinExistence type="predicted"/>
<comment type="caution">
    <text evidence="2">The sequence shown here is derived from an EMBL/GenBank/DDBJ whole genome shotgun (WGS) entry which is preliminary data.</text>
</comment>
<sequence length="412" mass="42510">MTESGAPRRPVVTELRLSAFRAHRGLRLPLGPLTLLAGAGGSGKSTVLQACTVLARLAAGESLEEVFGAVPGGPSACVPRGAPRDPQGRRGFRLGCTVDGPAGPVRLDVAVQAEPELRIAGERLTGADGRALLSTALRDPARRAVRAEWYAGGAGRSSRAPLPDDRLGTALLPLRVAGATEGERGVLAAVEQVVPALRAGFACDPRPGAVRAPAPASEGLLRGDCGNLAAVLARTRTECRTRHAALVAAVRAGLALPVADLVTEPWAEHGRTGLVRALVEHGDGLDPTPVDRLGDGELRYLALALVLLTGPGVLEVDPVREVPEAHQALTVLADGLDRCLDVRQRRELLGLAARMCERGHIRLLGTVYDASGVCGVPGVRLVNLGAERQRQAPDAARDAAAGTAGGPVGVGT</sequence>
<feature type="region of interest" description="Disordered" evidence="1">
    <location>
        <begin position="392"/>
        <end position="412"/>
    </location>
</feature>
<accession>A0ABW4PRK3</accession>
<feature type="compositionally biased region" description="Gly residues" evidence="1">
    <location>
        <begin position="403"/>
        <end position="412"/>
    </location>
</feature>
<protein>
    <submittedName>
        <fullName evidence="2">AAA family ATPase</fullName>
    </submittedName>
</protein>
<dbReference type="Gene3D" id="3.40.50.300">
    <property type="entry name" value="P-loop containing nucleotide triphosphate hydrolases"/>
    <property type="match status" value="1"/>
</dbReference>
<name>A0ABW4PRK3_9ACTN</name>
<evidence type="ECO:0000256" key="1">
    <source>
        <dbReference type="SAM" id="MobiDB-lite"/>
    </source>
</evidence>
<dbReference type="InterPro" id="IPR027417">
    <property type="entry name" value="P-loop_NTPase"/>
</dbReference>
<evidence type="ECO:0000313" key="3">
    <source>
        <dbReference type="Proteomes" id="UP001597365"/>
    </source>
</evidence>
<reference evidence="3" key="1">
    <citation type="journal article" date="2019" name="Int. J. Syst. Evol. Microbiol.">
        <title>The Global Catalogue of Microorganisms (GCM) 10K type strain sequencing project: providing services to taxonomists for standard genome sequencing and annotation.</title>
        <authorList>
            <consortium name="The Broad Institute Genomics Platform"/>
            <consortium name="The Broad Institute Genome Sequencing Center for Infectious Disease"/>
            <person name="Wu L."/>
            <person name="Ma J."/>
        </authorList>
    </citation>
    <scope>NUCLEOTIDE SEQUENCE [LARGE SCALE GENOMIC DNA]</scope>
    <source>
        <strain evidence="3">CGMCC 4.7455</strain>
    </source>
</reference>
<dbReference type="SUPFAM" id="SSF52540">
    <property type="entry name" value="P-loop containing nucleoside triphosphate hydrolases"/>
    <property type="match status" value="1"/>
</dbReference>